<dbReference type="Proteomes" id="UP000053923">
    <property type="component" value="Unassembled WGS sequence"/>
</dbReference>
<accession>A0A101JRT5</accession>
<reference evidence="3" key="1">
    <citation type="submission" date="2015-10" db="EMBL/GenBank/DDBJ databases">
        <authorList>
            <person name="Ju K.-S."/>
            <person name="Doroghazi J.R."/>
            <person name="Metcalf W.W."/>
        </authorList>
    </citation>
    <scope>NUCLEOTIDE SEQUENCE [LARGE SCALE GENOMIC DNA]</scope>
    <source>
        <strain evidence="3">NRRL 3151</strain>
    </source>
</reference>
<dbReference type="EMBL" id="LLZG01000243">
    <property type="protein sequence ID" value="KUL31889.1"/>
    <property type="molecule type" value="Genomic_DNA"/>
</dbReference>
<proteinExistence type="predicted"/>
<keyword evidence="3" id="KW-1185">Reference proteome</keyword>
<evidence type="ECO:0000313" key="2">
    <source>
        <dbReference type="EMBL" id="KUL31889.1"/>
    </source>
</evidence>
<protein>
    <recommendedName>
        <fullName evidence="4">PE-PGRS family protein</fullName>
    </recommendedName>
</protein>
<keyword evidence="1" id="KW-0812">Transmembrane</keyword>
<dbReference type="AlphaFoldDB" id="A0A101JRT5"/>
<dbReference type="OrthoDB" id="4558679at2"/>
<evidence type="ECO:0000256" key="1">
    <source>
        <dbReference type="SAM" id="Phobius"/>
    </source>
</evidence>
<name>A0A101JRT5_9ACTN</name>
<dbReference type="RefSeq" id="WP_062705266.1">
    <property type="nucleotide sequence ID" value="NZ_LLZG01000243.1"/>
</dbReference>
<sequence length="256" mass="25928">MTAGWGVRTVRAAVFASVCVLLAALGHVLMSGATVPWWTLAPGAVLTGGAGWCLAGRERGLPLVVSVVVVAQGGLHAAFEFAQSSAAPAHDLGSMGSMSMGHMGASNMGASHMGLGHMGLGHMGLGHMGLGHMGLGHMGLGHMGSGHMGSGHTGSGHTGMAHDMAATSSFGMFAAHTLAALLCGLWLGHGERAAFRILRAVAGWLAAPLRVALALPAPPHCPCLRLRRGRSDRAPRLLPLVHTITSRGPPAGIAVV</sequence>
<evidence type="ECO:0000313" key="3">
    <source>
        <dbReference type="Proteomes" id="UP000053923"/>
    </source>
</evidence>
<keyword evidence="1" id="KW-1133">Transmembrane helix</keyword>
<comment type="caution">
    <text evidence="2">The sequence shown here is derived from an EMBL/GenBank/DDBJ whole genome shotgun (WGS) entry which is preliminary data.</text>
</comment>
<feature type="transmembrane region" description="Helical" evidence="1">
    <location>
        <begin position="170"/>
        <end position="189"/>
    </location>
</feature>
<keyword evidence="1" id="KW-0472">Membrane</keyword>
<evidence type="ECO:0008006" key="4">
    <source>
        <dbReference type="Google" id="ProtNLM"/>
    </source>
</evidence>
<feature type="transmembrane region" description="Helical" evidence="1">
    <location>
        <begin position="35"/>
        <end position="54"/>
    </location>
</feature>
<feature type="transmembrane region" description="Helical" evidence="1">
    <location>
        <begin position="61"/>
        <end position="79"/>
    </location>
</feature>
<organism evidence="2 3">
    <name type="scientific">Streptomyces regalis</name>
    <dbReference type="NCBI Taxonomy" id="68262"/>
    <lineage>
        <taxon>Bacteria</taxon>
        <taxon>Bacillati</taxon>
        <taxon>Actinomycetota</taxon>
        <taxon>Actinomycetes</taxon>
        <taxon>Kitasatosporales</taxon>
        <taxon>Streptomycetaceae</taxon>
        <taxon>Streptomyces</taxon>
    </lineage>
</organism>
<feature type="transmembrane region" description="Helical" evidence="1">
    <location>
        <begin position="12"/>
        <end position="29"/>
    </location>
</feature>
<gene>
    <name evidence="2" type="ORF">ADL12_24515</name>
</gene>